<dbReference type="AlphaFoldDB" id="A0A438HBP2"/>
<name>A0A438HBP2_VITVI</name>
<evidence type="ECO:0000313" key="2">
    <source>
        <dbReference type="EMBL" id="RVW81884.1"/>
    </source>
</evidence>
<accession>A0A438HBP2</accession>
<evidence type="ECO:0000313" key="3">
    <source>
        <dbReference type="Proteomes" id="UP000288805"/>
    </source>
</evidence>
<gene>
    <name evidence="2" type="ORF">CK203_050816</name>
</gene>
<comment type="caution">
    <text evidence="2">The sequence shown here is derived from an EMBL/GenBank/DDBJ whole genome shotgun (WGS) entry which is preliminary data.</text>
</comment>
<protein>
    <submittedName>
        <fullName evidence="2">Uncharacterized protein</fullName>
    </submittedName>
</protein>
<evidence type="ECO:0000256" key="1">
    <source>
        <dbReference type="SAM" id="MobiDB-lite"/>
    </source>
</evidence>
<reference evidence="2 3" key="1">
    <citation type="journal article" date="2018" name="PLoS Genet.">
        <title>Population sequencing reveals clonal diversity and ancestral inbreeding in the grapevine cultivar Chardonnay.</title>
        <authorList>
            <person name="Roach M.J."/>
            <person name="Johnson D.L."/>
            <person name="Bohlmann J."/>
            <person name="van Vuuren H.J."/>
            <person name="Jones S.J."/>
            <person name="Pretorius I.S."/>
            <person name="Schmidt S.A."/>
            <person name="Borneman A.R."/>
        </authorList>
    </citation>
    <scope>NUCLEOTIDE SEQUENCE [LARGE SCALE GENOMIC DNA]</scope>
    <source>
        <strain evidence="3">cv. Chardonnay</strain>
        <tissue evidence="2">Leaf</tissue>
    </source>
</reference>
<feature type="region of interest" description="Disordered" evidence="1">
    <location>
        <begin position="1"/>
        <end position="34"/>
    </location>
</feature>
<sequence>MAQTRGAKSSFPVGHKRVAREAPVQGSTSEPPRQVAVPLWSNRAVESSGEALSDQASARARRLIPSTAQISHGAFADPRDFFYPRVATDFYQSMTTNQVIDPTLIHFTIDGRHGILGARHIAEALHIPYEPARLEDYRVWTNPPQLEMVHLLSRGTSTNPYLMGAEERSSARGLVQDIRGIFLCPHHLIMATLLYFEEKVHKKKLLRADAIPLLFPRLLCQILEHLGYPSYPQLERRRICRERTHSQLRYQLPGRASTEPIHEGIPSAFPTTHSTPQVIPAALEPSTSAEPMMAMPLSKYRDLCHTLQTLTATQSSLAQEMSAIRSQQE</sequence>
<proteinExistence type="predicted"/>
<organism evidence="2 3">
    <name type="scientific">Vitis vinifera</name>
    <name type="common">Grape</name>
    <dbReference type="NCBI Taxonomy" id="29760"/>
    <lineage>
        <taxon>Eukaryota</taxon>
        <taxon>Viridiplantae</taxon>
        <taxon>Streptophyta</taxon>
        <taxon>Embryophyta</taxon>
        <taxon>Tracheophyta</taxon>
        <taxon>Spermatophyta</taxon>
        <taxon>Magnoliopsida</taxon>
        <taxon>eudicotyledons</taxon>
        <taxon>Gunneridae</taxon>
        <taxon>Pentapetalae</taxon>
        <taxon>rosids</taxon>
        <taxon>Vitales</taxon>
        <taxon>Vitaceae</taxon>
        <taxon>Viteae</taxon>
        <taxon>Vitis</taxon>
    </lineage>
</organism>
<dbReference type="EMBL" id="QGNW01000247">
    <property type="protein sequence ID" value="RVW81884.1"/>
    <property type="molecule type" value="Genomic_DNA"/>
</dbReference>
<dbReference type="Proteomes" id="UP000288805">
    <property type="component" value="Unassembled WGS sequence"/>
</dbReference>